<evidence type="ECO:0000313" key="3">
    <source>
        <dbReference type="Proteomes" id="UP000228750"/>
    </source>
</evidence>
<reference evidence="3" key="1">
    <citation type="submission" date="2017-09" db="EMBL/GenBank/DDBJ databases">
        <title>Depth-based differentiation of microbial function through sediment-hosted aquifers and enrichment of novel symbionts in the deep terrestrial subsurface.</title>
        <authorList>
            <person name="Probst A.J."/>
            <person name="Ladd B."/>
            <person name="Jarett J.K."/>
            <person name="Geller-Mcgrath D.E."/>
            <person name="Sieber C.M.K."/>
            <person name="Emerson J.B."/>
            <person name="Anantharaman K."/>
            <person name="Thomas B.C."/>
            <person name="Malmstrom R."/>
            <person name="Stieglmeier M."/>
            <person name="Klingl A."/>
            <person name="Woyke T."/>
            <person name="Ryan C.M."/>
            <person name="Banfield J.F."/>
        </authorList>
    </citation>
    <scope>NUCLEOTIDE SEQUENCE [LARGE SCALE GENOMIC DNA]</scope>
</reference>
<protein>
    <submittedName>
        <fullName evidence="2">Uncharacterized protein</fullName>
    </submittedName>
</protein>
<gene>
    <name evidence="2" type="ORF">COX82_04895</name>
</gene>
<keyword evidence="1" id="KW-1133">Transmembrane helix</keyword>
<name>A0A2M7V218_9BACT</name>
<keyword evidence="1" id="KW-0812">Transmembrane</keyword>
<feature type="transmembrane region" description="Helical" evidence="1">
    <location>
        <begin position="84"/>
        <end position="106"/>
    </location>
</feature>
<proteinExistence type="predicted"/>
<feature type="transmembrane region" description="Helical" evidence="1">
    <location>
        <begin position="20"/>
        <end position="36"/>
    </location>
</feature>
<sequence length="137" mass="15480">MLYFLVPPFYRRCLVDCKAIIFVLIASIFILLVEVARPTTFQRERLSWFVQLGERLAYVFVGVAVMWILIHNHRYNDVSVATEIIVKTLVGISMFLIAFAADMNIGITTTTAHATRQFGQRFGYAGLSAWALVLFGG</sequence>
<evidence type="ECO:0000313" key="2">
    <source>
        <dbReference type="EMBL" id="PIZ92430.1"/>
    </source>
</evidence>
<evidence type="ECO:0000256" key="1">
    <source>
        <dbReference type="SAM" id="Phobius"/>
    </source>
</evidence>
<dbReference type="Proteomes" id="UP000228750">
    <property type="component" value="Unassembled WGS sequence"/>
</dbReference>
<comment type="caution">
    <text evidence="2">The sequence shown here is derived from an EMBL/GenBank/DDBJ whole genome shotgun (WGS) entry which is preliminary data.</text>
</comment>
<keyword evidence="1" id="KW-0472">Membrane</keyword>
<dbReference type="AlphaFoldDB" id="A0A2M7V218"/>
<organism evidence="2 3">
    <name type="scientific">Candidatus Magasanikbacteria bacterium CG_4_10_14_0_2_um_filter_41_10</name>
    <dbReference type="NCBI Taxonomy" id="1974638"/>
    <lineage>
        <taxon>Bacteria</taxon>
        <taxon>Candidatus Magasanikiibacteriota</taxon>
    </lineage>
</organism>
<accession>A0A2M7V218</accession>
<dbReference type="EMBL" id="PFPJ01000086">
    <property type="protein sequence ID" value="PIZ92430.1"/>
    <property type="molecule type" value="Genomic_DNA"/>
</dbReference>
<feature type="transmembrane region" description="Helical" evidence="1">
    <location>
        <begin position="56"/>
        <end position="72"/>
    </location>
</feature>